<protein>
    <submittedName>
        <fullName evidence="1">Uncharacterized protein</fullName>
    </submittedName>
</protein>
<sequence length="87" mass="9818">MPQPIQDTIALAIKNADKSWFNEDYSKQAKAVVEALRKAGFEVVPVKPPDELVTYASENIPMGRLRPTDFIRTMYSTMVANARKFVT</sequence>
<keyword evidence="2" id="KW-1185">Reference proteome</keyword>
<accession>A0A858R4E7</accession>
<proteinExistence type="predicted"/>
<dbReference type="Proteomes" id="UP000501891">
    <property type="component" value="Chromosome"/>
</dbReference>
<dbReference type="KEGG" id="acru:HHL28_02145"/>
<gene>
    <name evidence="1" type="ORF">HHL28_02145</name>
</gene>
<organism evidence="1 2">
    <name type="scientific">Aerophototrophica crusticola</name>
    <dbReference type="NCBI Taxonomy" id="1709002"/>
    <lineage>
        <taxon>Bacteria</taxon>
        <taxon>Pseudomonadati</taxon>
        <taxon>Pseudomonadota</taxon>
        <taxon>Alphaproteobacteria</taxon>
        <taxon>Rhodospirillales</taxon>
        <taxon>Rhodospirillaceae</taxon>
        <taxon>Aerophototrophica</taxon>
    </lineage>
</organism>
<evidence type="ECO:0000313" key="2">
    <source>
        <dbReference type="Proteomes" id="UP000501891"/>
    </source>
</evidence>
<evidence type="ECO:0000313" key="1">
    <source>
        <dbReference type="EMBL" id="QJE72063.1"/>
    </source>
</evidence>
<reference evidence="1" key="1">
    <citation type="submission" date="2020-04" db="EMBL/GenBank/DDBJ databases">
        <title>A desert anoxygenic phototrophic bacterium fixes CO2 using RubisCO under aerobic conditions.</title>
        <authorList>
            <person name="Tang K."/>
        </authorList>
    </citation>
    <scope>NUCLEOTIDE SEQUENCE [LARGE SCALE GENOMIC DNA]</scope>
    <source>
        <strain evidence="1">MIMtkB3</strain>
    </source>
</reference>
<dbReference type="EMBL" id="CP051775">
    <property type="protein sequence ID" value="QJE72063.1"/>
    <property type="molecule type" value="Genomic_DNA"/>
</dbReference>
<name>A0A858R4E7_9PROT</name>
<dbReference type="AlphaFoldDB" id="A0A858R4E7"/>